<protein>
    <submittedName>
        <fullName evidence="1">Uncharacterized protein</fullName>
    </submittedName>
</protein>
<evidence type="ECO:0000313" key="3">
    <source>
        <dbReference type="EMBL" id="VFK17308.1"/>
    </source>
</evidence>
<proteinExistence type="predicted"/>
<dbReference type="AlphaFoldDB" id="A0A450TH94"/>
<dbReference type="EMBL" id="CAADFL010000472">
    <property type="protein sequence ID" value="VFK17308.1"/>
    <property type="molecule type" value="Genomic_DNA"/>
</dbReference>
<gene>
    <name evidence="2" type="ORF">BECKFM1743A_GA0114220_106451</name>
    <name evidence="3" type="ORF">BECKFM1743B_GA0114221_104723</name>
    <name evidence="1" type="ORF">BECKFM1743C_GA0114222_104293</name>
</gene>
<sequence length="89" mass="10318">MLHFGNAPIGCGSPRWISNHDQSLRVEYGAPRVLWPIRMYARRAYSTLQGAANSLILVRYTSLPTKKYARSSRYRYSLSKKADLRRRSK</sequence>
<dbReference type="EMBL" id="CAADEZ010000645">
    <property type="protein sequence ID" value="VFJ72425.1"/>
    <property type="molecule type" value="Genomic_DNA"/>
</dbReference>
<name>A0A450TH94_9GAMM</name>
<dbReference type="EMBL" id="CAADFA010000429">
    <property type="protein sequence ID" value="VFJ66569.1"/>
    <property type="molecule type" value="Genomic_DNA"/>
</dbReference>
<accession>A0A450TH94</accession>
<evidence type="ECO:0000313" key="1">
    <source>
        <dbReference type="EMBL" id="VFJ66569.1"/>
    </source>
</evidence>
<organism evidence="1">
    <name type="scientific">Candidatus Kentrum sp. FM</name>
    <dbReference type="NCBI Taxonomy" id="2126340"/>
    <lineage>
        <taxon>Bacteria</taxon>
        <taxon>Pseudomonadati</taxon>
        <taxon>Pseudomonadota</taxon>
        <taxon>Gammaproteobacteria</taxon>
        <taxon>Candidatus Kentrum</taxon>
    </lineage>
</organism>
<reference evidence="1" key="1">
    <citation type="submission" date="2019-02" db="EMBL/GenBank/DDBJ databases">
        <authorList>
            <person name="Gruber-Vodicka R. H."/>
            <person name="Seah K. B. B."/>
        </authorList>
    </citation>
    <scope>NUCLEOTIDE SEQUENCE</scope>
    <source>
        <strain evidence="2">BECK_BZ163</strain>
        <strain evidence="3">BECK_BZ164</strain>
        <strain evidence="1">BECK_BZ165</strain>
    </source>
</reference>
<evidence type="ECO:0000313" key="2">
    <source>
        <dbReference type="EMBL" id="VFJ72425.1"/>
    </source>
</evidence>